<feature type="compositionally biased region" description="Gly residues" evidence="1">
    <location>
        <begin position="159"/>
        <end position="188"/>
    </location>
</feature>
<evidence type="ECO:0000313" key="4">
    <source>
        <dbReference type="Proteomes" id="UP000612055"/>
    </source>
</evidence>
<dbReference type="AlphaFoldDB" id="A0A835XWZ6"/>
<sequence length="516" mass="51642">MARVSILLPFSGRRKKSTGTAVTALALARAASRRTQSDVLDDDSIPLSPPPAHIKSAPAGDSAATSRIPSSVPTLAKSSPSTVAPLDKNSPSPFSAHRPSAPGSASGTLEGSGASTARAAAGSGSGSGSGSGAGAGAGVQMSGGSGHTHSSSGTVANGGARGGGGGGGVGGGGGGGGGTTGGGGGGTRTGSWRRSVTSEGITAADFDARDVDYPLEPLDAPPPLHIHVADYVLATGPHSLCKELFGPVAEIPNRVAASERVSNVVCDEWGPDPEDRALAIRKMTYTVPTPIGPTGVSSVQRLIAKEDGGFVLENRVVPHVKGIGPCMAVIVQVVGLHLGPGRTRLVASLRTEWFKHGLFINRLKFIVDANAPKDSRRYYKLIQKELAAKYGVVSTAPLPPLPRLSSLRRGSVAPGGRTPRGRTPRAGSEAEGLGTPRPSVAVPHGTSAGSVTCASAVTVHVAVPPYITALVALLVVALVVSILALVGVSSQLGRSSRALEAVAAALAARQGQCAGS</sequence>
<reference evidence="3" key="1">
    <citation type="journal article" date="2020" name="bioRxiv">
        <title>Comparative genomics of Chlamydomonas.</title>
        <authorList>
            <person name="Craig R.J."/>
            <person name="Hasan A.R."/>
            <person name="Ness R.W."/>
            <person name="Keightley P.D."/>
        </authorList>
    </citation>
    <scope>NUCLEOTIDE SEQUENCE</scope>
    <source>
        <strain evidence="3">CCAP 11/70</strain>
    </source>
</reference>
<feature type="region of interest" description="Disordered" evidence="1">
    <location>
        <begin position="404"/>
        <end position="439"/>
    </location>
</feature>
<accession>A0A835XWZ6</accession>
<keyword evidence="4" id="KW-1185">Reference proteome</keyword>
<feature type="transmembrane region" description="Helical" evidence="2">
    <location>
        <begin position="466"/>
        <end position="488"/>
    </location>
</feature>
<feature type="compositionally biased region" description="Gly residues" evidence="1">
    <location>
        <begin position="123"/>
        <end position="146"/>
    </location>
</feature>
<dbReference type="OrthoDB" id="547027at2759"/>
<protein>
    <recommendedName>
        <fullName evidence="5">VASt domain-containing protein</fullName>
    </recommendedName>
</protein>
<comment type="caution">
    <text evidence="3">The sequence shown here is derived from an EMBL/GenBank/DDBJ whole genome shotgun (WGS) entry which is preliminary data.</text>
</comment>
<gene>
    <name evidence="3" type="ORF">HYH03_010379</name>
</gene>
<evidence type="ECO:0000256" key="2">
    <source>
        <dbReference type="SAM" id="Phobius"/>
    </source>
</evidence>
<evidence type="ECO:0000313" key="3">
    <source>
        <dbReference type="EMBL" id="KAG2491167.1"/>
    </source>
</evidence>
<proteinExistence type="predicted"/>
<evidence type="ECO:0000256" key="1">
    <source>
        <dbReference type="SAM" id="MobiDB-lite"/>
    </source>
</evidence>
<dbReference type="EMBL" id="JAEHOE010000055">
    <property type="protein sequence ID" value="KAG2491167.1"/>
    <property type="molecule type" value="Genomic_DNA"/>
</dbReference>
<feature type="compositionally biased region" description="Low complexity" evidence="1">
    <location>
        <begin position="147"/>
        <end position="158"/>
    </location>
</feature>
<keyword evidence="2" id="KW-1133">Transmembrane helix</keyword>
<keyword evidence="2" id="KW-0472">Membrane</keyword>
<evidence type="ECO:0008006" key="5">
    <source>
        <dbReference type="Google" id="ProtNLM"/>
    </source>
</evidence>
<feature type="compositionally biased region" description="Polar residues" evidence="1">
    <location>
        <begin position="63"/>
        <end position="82"/>
    </location>
</feature>
<keyword evidence="2" id="KW-0812">Transmembrane</keyword>
<feature type="compositionally biased region" description="Low complexity" evidence="1">
    <location>
        <begin position="111"/>
        <end position="122"/>
    </location>
</feature>
<name>A0A835XWZ6_9CHLO</name>
<organism evidence="3 4">
    <name type="scientific">Edaphochlamys debaryana</name>
    <dbReference type="NCBI Taxonomy" id="47281"/>
    <lineage>
        <taxon>Eukaryota</taxon>
        <taxon>Viridiplantae</taxon>
        <taxon>Chlorophyta</taxon>
        <taxon>core chlorophytes</taxon>
        <taxon>Chlorophyceae</taxon>
        <taxon>CS clade</taxon>
        <taxon>Chlamydomonadales</taxon>
        <taxon>Chlamydomonadales incertae sedis</taxon>
        <taxon>Edaphochlamys</taxon>
    </lineage>
</organism>
<dbReference type="Proteomes" id="UP000612055">
    <property type="component" value="Unassembled WGS sequence"/>
</dbReference>
<feature type="region of interest" description="Disordered" evidence="1">
    <location>
        <begin position="30"/>
        <end position="194"/>
    </location>
</feature>
<feature type="compositionally biased region" description="Low complexity" evidence="1">
    <location>
        <begin position="404"/>
        <end position="417"/>
    </location>
</feature>